<accession>A0A444YCD5</accession>
<feature type="domain" description="PB1-like" evidence="2">
    <location>
        <begin position="2"/>
        <end position="64"/>
    </location>
</feature>
<dbReference type="Pfam" id="PF26130">
    <property type="entry name" value="PB1-like"/>
    <property type="match status" value="1"/>
</dbReference>
<organism evidence="3 4">
    <name type="scientific">Arachis hypogaea</name>
    <name type="common">Peanut</name>
    <dbReference type="NCBI Taxonomy" id="3818"/>
    <lineage>
        <taxon>Eukaryota</taxon>
        <taxon>Viridiplantae</taxon>
        <taxon>Streptophyta</taxon>
        <taxon>Embryophyta</taxon>
        <taxon>Tracheophyta</taxon>
        <taxon>Spermatophyta</taxon>
        <taxon>Magnoliopsida</taxon>
        <taxon>eudicotyledons</taxon>
        <taxon>Gunneridae</taxon>
        <taxon>Pentapetalae</taxon>
        <taxon>rosids</taxon>
        <taxon>fabids</taxon>
        <taxon>Fabales</taxon>
        <taxon>Fabaceae</taxon>
        <taxon>Papilionoideae</taxon>
        <taxon>50 kb inversion clade</taxon>
        <taxon>dalbergioids sensu lato</taxon>
        <taxon>Dalbergieae</taxon>
        <taxon>Pterocarpus clade</taxon>
        <taxon>Arachis</taxon>
    </lineage>
</organism>
<evidence type="ECO:0000313" key="3">
    <source>
        <dbReference type="EMBL" id="RYQ99569.1"/>
    </source>
</evidence>
<proteinExistence type="predicted"/>
<feature type="region of interest" description="Disordered" evidence="1">
    <location>
        <begin position="500"/>
        <end position="625"/>
    </location>
</feature>
<dbReference type="EMBL" id="SDMP01000017">
    <property type="protein sequence ID" value="RYQ99569.1"/>
    <property type="molecule type" value="Genomic_DNA"/>
</dbReference>
<dbReference type="AlphaFoldDB" id="A0A444YCD5"/>
<feature type="region of interest" description="Disordered" evidence="1">
    <location>
        <begin position="462"/>
        <end position="482"/>
    </location>
</feature>
<reference evidence="3 4" key="1">
    <citation type="submission" date="2019-01" db="EMBL/GenBank/DDBJ databases">
        <title>Sequencing of cultivated peanut Arachis hypogaea provides insights into genome evolution and oil improvement.</title>
        <authorList>
            <person name="Chen X."/>
        </authorList>
    </citation>
    <scope>NUCLEOTIDE SEQUENCE [LARGE SCALE GENOMIC DNA]</scope>
    <source>
        <strain evidence="4">cv. Fuhuasheng</strain>
        <tissue evidence="3">Leaves</tissue>
    </source>
</reference>
<name>A0A444YCD5_ARAHY</name>
<protein>
    <recommendedName>
        <fullName evidence="2">PB1-like domain-containing protein</fullName>
    </recommendedName>
</protein>
<feature type="region of interest" description="Disordered" evidence="1">
    <location>
        <begin position="149"/>
        <end position="319"/>
    </location>
</feature>
<comment type="caution">
    <text evidence="3">The sequence shown here is derived from an EMBL/GenBank/DDBJ whole genome shotgun (WGS) entry which is preliminary data.</text>
</comment>
<evidence type="ECO:0000259" key="2">
    <source>
        <dbReference type="Pfam" id="PF26130"/>
    </source>
</evidence>
<feature type="compositionally biased region" description="Low complexity" evidence="1">
    <location>
        <begin position="521"/>
        <end position="548"/>
    </location>
</feature>
<gene>
    <name evidence="3" type="ORF">Ahy_B07g087512</name>
</gene>
<keyword evidence="4" id="KW-1185">Reference proteome</keyword>
<evidence type="ECO:0000256" key="1">
    <source>
        <dbReference type="SAM" id="MobiDB-lite"/>
    </source>
</evidence>
<dbReference type="InterPro" id="IPR058594">
    <property type="entry name" value="PB1-like_dom_pln"/>
</dbReference>
<feature type="compositionally biased region" description="Polar residues" evidence="1">
    <location>
        <begin position="235"/>
        <end position="247"/>
    </location>
</feature>
<feature type="compositionally biased region" description="Polar residues" evidence="1">
    <location>
        <begin position="564"/>
        <end position="577"/>
    </location>
</feature>
<evidence type="ECO:0000313" key="4">
    <source>
        <dbReference type="Proteomes" id="UP000289738"/>
    </source>
</evidence>
<dbReference type="Proteomes" id="UP000289738">
    <property type="component" value="Chromosome B07"/>
</dbReference>
<feature type="compositionally biased region" description="Low complexity" evidence="1">
    <location>
        <begin position="149"/>
        <end position="166"/>
    </location>
</feature>
<sequence>MGALKKGVDGNVIYDGGLVTEIHRVNVDTCNLFFVEGLFLGLGYPGYNEVYWLEPGLDLGKGLRFDHPIDANPEIIDEEVVSDGSSDSVVEVNPRGDNVNEVEVTNKVDGQANEKENEGVNETSGEVNELDMVLSVVVKENVNEVVNEATVDVNKSNKGESGAGEEAANDGNEEKDTEGASALEKSVKKVRKRHPRPPPSGLPRERKATENEVPESSDFGEPFVDEQRAEEPVTENPTDNVTQTSERNNAKRNLPRPQPSGQRIVLGNEDEAPRVEVPNPNREDVDSEPEMYQYESGELYSPPASDDEEEPVFPRHNPNTPYGKITLELNMEFETMDQFKAVVQKYNIQIGRQVFYLRNEKKRCRVICYDPDCPWLCYCARTNYPASFQIKTFEDEHTCPRSNKNLVLFLLLSFNSIRAAEEPDLDEEEAREQEANWEETMEAAHAAHVAEEEDLTQNYPQSQLDQNNINDGNTTTNASPSNVATIPAATNLVGLTATSELAPAPKRRGRPSFVRGNPVLPRGRGSTTRRGLAATTTPPTPAQNAVAAPSPPAQPRVVRPDVGSRSQIPASPSNVRSLPQGPLLRPTLQAQPTAPFRPPTVTRETMAAASPATQSRFTGFMPPHP</sequence>